<dbReference type="InterPro" id="IPR011009">
    <property type="entry name" value="Kinase-like_dom_sf"/>
</dbReference>
<evidence type="ECO:0000313" key="1">
    <source>
        <dbReference type="EMBL" id="OLF09830.1"/>
    </source>
</evidence>
<keyword evidence="2" id="KW-1185">Reference proteome</keyword>
<dbReference type="InterPro" id="IPR015797">
    <property type="entry name" value="NUDIX_hydrolase-like_dom_sf"/>
</dbReference>
<accession>A0A7Z0WMR3</accession>
<evidence type="ECO:0000313" key="2">
    <source>
        <dbReference type="Proteomes" id="UP000185696"/>
    </source>
</evidence>
<proteinExistence type="predicted"/>
<gene>
    <name evidence="1" type="ORF">BLA60_18870</name>
</gene>
<comment type="caution">
    <text evidence="1">The sequence shown here is derived from an EMBL/GenBank/DDBJ whole genome shotgun (WGS) entry which is preliminary data.</text>
</comment>
<protein>
    <recommendedName>
        <fullName evidence="3">Phosphotransferase family enzyme</fullName>
    </recommendedName>
</protein>
<dbReference type="OrthoDB" id="101887at2"/>
<reference evidence="1 2" key="1">
    <citation type="submission" date="2016-12" db="EMBL/GenBank/DDBJ databases">
        <title>The draft genome sequence of Actinophytocola xinjiangensis.</title>
        <authorList>
            <person name="Wang W."/>
            <person name="Yuan L."/>
        </authorList>
    </citation>
    <scope>NUCLEOTIDE SEQUENCE [LARGE SCALE GENOMIC DNA]</scope>
    <source>
        <strain evidence="1 2">CGMCC 4.4663</strain>
    </source>
</reference>
<dbReference type="AlphaFoldDB" id="A0A7Z0WMR3"/>
<dbReference type="Gene3D" id="3.90.79.10">
    <property type="entry name" value="Nucleoside Triphosphate Pyrophosphohydrolase"/>
    <property type="match status" value="1"/>
</dbReference>
<organism evidence="1 2">
    <name type="scientific">Actinophytocola xinjiangensis</name>
    <dbReference type="NCBI Taxonomy" id="485602"/>
    <lineage>
        <taxon>Bacteria</taxon>
        <taxon>Bacillati</taxon>
        <taxon>Actinomycetota</taxon>
        <taxon>Actinomycetes</taxon>
        <taxon>Pseudonocardiales</taxon>
        <taxon>Pseudonocardiaceae</taxon>
    </lineage>
</organism>
<dbReference type="RefSeq" id="WP_075134221.1">
    <property type="nucleotide sequence ID" value="NZ_MSIF01000008.1"/>
</dbReference>
<name>A0A7Z0WMR3_9PSEU</name>
<dbReference type="Proteomes" id="UP000185696">
    <property type="component" value="Unassembled WGS sequence"/>
</dbReference>
<dbReference type="SUPFAM" id="SSF56112">
    <property type="entry name" value="Protein kinase-like (PK-like)"/>
    <property type="match status" value="1"/>
</dbReference>
<dbReference type="SUPFAM" id="SSF55811">
    <property type="entry name" value="Nudix"/>
    <property type="match status" value="1"/>
</dbReference>
<dbReference type="EMBL" id="MSIF01000008">
    <property type="protein sequence ID" value="OLF09830.1"/>
    <property type="molecule type" value="Genomic_DNA"/>
</dbReference>
<sequence>MTVNYSIIPRRGTGEVLLVREPGGWSLPGHSLPGAAEINADLARRFGLEVVLTGFVQQFVDEDRGLWFVFAHENASTAEPAGGARWVGPAELAGLDLAEPRLRAVLAEWFAETSDGVSPLGHLPWARAGWLDEVDAWVRERLAGHGLTATGRVEQSHSQPWSCVSRVATSTGAAYLKAVPASLDHEPRLTAALADWFPETLPRVLAVDEARHWLLTEDVGPFDEYVATAEHAARFEPVLATVAAMQRDTATRTGDLLALGCPDRRPAALPGLFADLLADTGQFLIGQDGGLTAQDHDRLVAYLPAFERTCALLADAGLPDTLHHDDCGAGNIAFARTRTVIFDWGESAVAHPFFSLRAFLRDVGDERARDRLRTAYLREWGDHGSPERLAGTYELTAAPAALCRALSWRAALAALGERRPFVYRYVMARAVRQLVPFAVELSEGVRA</sequence>
<evidence type="ECO:0008006" key="3">
    <source>
        <dbReference type="Google" id="ProtNLM"/>
    </source>
</evidence>